<dbReference type="AlphaFoldDB" id="A0A9N9ELA1"/>
<dbReference type="Proteomes" id="UP000789396">
    <property type="component" value="Unassembled WGS sequence"/>
</dbReference>
<dbReference type="InterPro" id="IPR007021">
    <property type="entry name" value="DUF659"/>
</dbReference>
<dbReference type="SUPFAM" id="SSF53098">
    <property type="entry name" value="Ribonuclease H-like"/>
    <property type="match status" value="1"/>
</dbReference>
<dbReference type="InterPro" id="IPR012337">
    <property type="entry name" value="RNaseH-like_sf"/>
</dbReference>
<comment type="caution">
    <text evidence="2">The sequence shown here is derived from an EMBL/GenBank/DDBJ whole genome shotgun (WGS) entry which is preliminary data.</text>
</comment>
<feature type="domain" description="DUF659" evidence="1">
    <location>
        <begin position="5"/>
        <end position="107"/>
    </location>
</feature>
<feature type="non-terminal residue" evidence="2">
    <location>
        <position position="1"/>
    </location>
</feature>
<keyword evidence="3" id="KW-1185">Reference proteome</keyword>
<accession>A0A9N9ELA1</accession>
<dbReference type="OrthoDB" id="2416422at2759"/>
<evidence type="ECO:0000313" key="3">
    <source>
        <dbReference type="Proteomes" id="UP000789396"/>
    </source>
</evidence>
<evidence type="ECO:0000259" key="1">
    <source>
        <dbReference type="Pfam" id="PF04937"/>
    </source>
</evidence>
<gene>
    <name evidence="2" type="ORF">RFULGI_LOCUS9427</name>
</gene>
<sequence>QPIYDYCVITEEHKEYLWSSKNYASILHHTGAFLGEEIIKVVEDIGSKKIDAVVSDNGANVHVAQRTLCEKYPHILDIRCIAHCFNLITEDLCKHTFVKSMIQKIGTIHQYFTKSYAACQFLKDVIKILKIKGGDLKDHTKNVDLQ</sequence>
<feature type="non-terminal residue" evidence="2">
    <location>
        <position position="146"/>
    </location>
</feature>
<dbReference type="EMBL" id="CAJVPZ010016836">
    <property type="protein sequence ID" value="CAG8676255.1"/>
    <property type="molecule type" value="Genomic_DNA"/>
</dbReference>
<dbReference type="Pfam" id="PF04937">
    <property type="entry name" value="DUF659"/>
    <property type="match status" value="1"/>
</dbReference>
<organism evidence="2 3">
    <name type="scientific">Racocetra fulgida</name>
    <dbReference type="NCBI Taxonomy" id="60492"/>
    <lineage>
        <taxon>Eukaryota</taxon>
        <taxon>Fungi</taxon>
        <taxon>Fungi incertae sedis</taxon>
        <taxon>Mucoromycota</taxon>
        <taxon>Glomeromycotina</taxon>
        <taxon>Glomeromycetes</taxon>
        <taxon>Diversisporales</taxon>
        <taxon>Gigasporaceae</taxon>
        <taxon>Racocetra</taxon>
    </lineage>
</organism>
<reference evidence="2" key="1">
    <citation type="submission" date="2021-06" db="EMBL/GenBank/DDBJ databases">
        <authorList>
            <person name="Kallberg Y."/>
            <person name="Tangrot J."/>
            <person name="Rosling A."/>
        </authorList>
    </citation>
    <scope>NUCLEOTIDE SEQUENCE</scope>
    <source>
        <strain evidence="2">IN212</strain>
    </source>
</reference>
<protein>
    <submittedName>
        <fullName evidence="2">17961_t:CDS:1</fullName>
    </submittedName>
</protein>
<proteinExistence type="predicted"/>
<evidence type="ECO:0000313" key="2">
    <source>
        <dbReference type="EMBL" id="CAG8676255.1"/>
    </source>
</evidence>
<name>A0A9N9ELA1_9GLOM</name>